<feature type="domain" description="Histidine kinase" evidence="9">
    <location>
        <begin position="259"/>
        <end position="480"/>
    </location>
</feature>
<proteinExistence type="predicted"/>
<evidence type="ECO:0000259" key="10">
    <source>
        <dbReference type="PROSITE" id="PS50885"/>
    </source>
</evidence>
<accession>A0ABX8RCM7</accession>
<keyword evidence="12" id="KW-1185">Reference proteome</keyword>
<dbReference type="SMART" id="SM00304">
    <property type="entry name" value="HAMP"/>
    <property type="match status" value="1"/>
</dbReference>
<dbReference type="SMART" id="SM00387">
    <property type="entry name" value="HATPase_c"/>
    <property type="match status" value="1"/>
</dbReference>
<evidence type="ECO:0000256" key="5">
    <source>
        <dbReference type="ARBA" id="ARBA00022679"/>
    </source>
</evidence>
<dbReference type="CDD" id="cd00082">
    <property type="entry name" value="HisKA"/>
    <property type="match status" value="1"/>
</dbReference>
<dbReference type="Proteomes" id="UP000886818">
    <property type="component" value="Chromosome"/>
</dbReference>
<evidence type="ECO:0000256" key="6">
    <source>
        <dbReference type="ARBA" id="ARBA00022777"/>
    </source>
</evidence>
<dbReference type="EMBL" id="CP078093">
    <property type="protein sequence ID" value="QXM05470.1"/>
    <property type="molecule type" value="Genomic_DNA"/>
</dbReference>
<protein>
    <recommendedName>
        <fullName evidence="3">histidine kinase</fullName>
        <ecNumber evidence="3">2.7.13.3</ecNumber>
    </recommendedName>
</protein>
<dbReference type="PROSITE" id="PS50885">
    <property type="entry name" value="HAMP"/>
    <property type="match status" value="1"/>
</dbReference>
<feature type="domain" description="HAMP" evidence="10">
    <location>
        <begin position="192"/>
        <end position="244"/>
    </location>
</feature>
<dbReference type="PANTHER" id="PTHR45528:SF8">
    <property type="entry name" value="HISTIDINE KINASE"/>
    <property type="match status" value="1"/>
</dbReference>
<reference evidence="11" key="1">
    <citation type="submission" date="2021-07" db="EMBL/GenBank/DDBJ databases">
        <title>Complete genome sequence of Crassaminicella sp. 143-21, isolated from a deep-sea hydrothermal vent.</title>
        <authorList>
            <person name="Li X."/>
        </authorList>
    </citation>
    <scope>NUCLEOTIDE SEQUENCE</scope>
    <source>
        <strain evidence="11">143-21</strain>
    </source>
</reference>
<gene>
    <name evidence="11" type="ORF">KVH43_08750</name>
</gene>
<dbReference type="InterPro" id="IPR003661">
    <property type="entry name" value="HisK_dim/P_dom"/>
</dbReference>
<evidence type="ECO:0000256" key="2">
    <source>
        <dbReference type="ARBA" id="ARBA00004141"/>
    </source>
</evidence>
<dbReference type="Pfam" id="PF02518">
    <property type="entry name" value="HATPase_c"/>
    <property type="match status" value="1"/>
</dbReference>
<keyword evidence="6 11" id="KW-0418">Kinase</keyword>
<keyword evidence="7 8" id="KW-0472">Membrane</keyword>
<dbReference type="InterPro" id="IPR005467">
    <property type="entry name" value="His_kinase_dom"/>
</dbReference>
<sequence length="488" mass="56469">MLEKKPLKTQFIISFTLIIIISLLATMLTYYAGYSIYRRIEYKRLYPANYYENKIPEIEEYIRKADSFILSEEGRRSLDKIIPFEGIVYQVIDESGNKIYGTDNYDIIKSKEELYKRINTTIGTREGYAKTIPIFDSKGKMLGAVSLYYTIKPYYFNKSDKIWIIPLFIVIIFSPFIYIIIFTLFFSRKFACNIGKPVDVLIRASEKVKEKDLDFEIEYNADNELGKLCTAFDEMKNELRQSLILQWRIEHEKHDMVEALAHDLKTPFSVIQGYAESLLDSGCNDKQKIEKYLRVIEANAYKGSRLIKEMLYVSELESTDEGLRIVSMDIEAFLIGKKESYEIITKDKGIYFNVNINYENHNKKVIPVDENKLERILDNIVLNAIRFTPENGIITIDVYINSESIRFKVCDTGNGFSSEDLENGFNKFYRGDKSRSSKNGHAGLGLYIAKKLVNMHGGSIKVFNLKDVGACVEFDLYFSPNNSDTIDY</sequence>
<feature type="transmembrane region" description="Helical" evidence="8">
    <location>
        <begin position="12"/>
        <end position="34"/>
    </location>
</feature>
<evidence type="ECO:0000256" key="7">
    <source>
        <dbReference type="ARBA" id="ARBA00023136"/>
    </source>
</evidence>
<dbReference type="InterPro" id="IPR050398">
    <property type="entry name" value="HssS/ArlS-like"/>
</dbReference>
<comment type="subcellular location">
    <subcellularLocation>
        <location evidence="2">Membrane</location>
        <topology evidence="2">Multi-pass membrane protein</topology>
    </subcellularLocation>
</comment>
<keyword evidence="8" id="KW-1133">Transmembrane helix</keyword>
<evidence type="ECO:0000256" key="4">
    <source>
        <dbReference type="ARBA" id="ARBA00022553"/>
    </source>
</evidence>
<comment type="catalytic activity">
    <reaction evidence="1">
        <text>ATP + protein L-histidine = ADP + protein N-phospho-L-histidine.</text>
        <dbReference type="EC" id="2.7.13.3"/>
    </reaction>
</comment>
<evidence type="ECO:0000259" key="9">
    <source>
        <dbReference type="PROSITE" id="PS50109"/>
    </source>
</evidence>
<dbReference type="Pfam" id="PF00512">
    <property type="entry name" value="HisKA"/>
    <property type="match status" value="1"/>
</dbReference>
<keyword evidence="8" id="KW-0812">Transmembrane</keyword>
<dbReference type="EC" id="2.7.13.3" evidence="3"/>
<dbReference type="PROSITE" id="PS50109">
    <property type="entry name" value="HIS_KIN"/>
    <property type="match status" value="1"/>
</dbReference>
<keyword evidence="4" id="KW-0597">Phosphoprotein</keyword>
<evidence type="ECO:0000313" key="12">
    <source>
        <dbReference type="Proteomes" id="UP000886818"/>
    </source>
</evidence>
<dbReference type="RefSeq" id="WP_218282169.1">
    <property type="nucleotide sequence ID" value="NZ_CP078093.1"/>
</dbReference>
<evidence type="ECO:0000313" key="11">
    <source>
        <dbReference type="EMBL" id="QXM05470.1"/>
    </source>
</evidence>
<keyword evidence="5" id="KW-0808">Transferase</keyword>
<dbReference type="CDD" id="cd06225">
    <property type="entry name" value="HAMP"/>
    <property type="match status" value="1"/>
</dbReference>
<dbReference type="InterPro" id="IPR003660">
    <property type="entry name" value="HAMP_dom"/>
</dbReference>
<dbReference type="GO" id="GO:0016301">
    <property type="term" value="F:kinase activity"/>
    <property type="evidence" value="ECO:0007669"/>
    <property type="project" value="UniProtKB-KW"/>
</dbReference>
<dbReference type="Pfam" id="PF00672">
    <property type="entry name" value="HAMP"/>
    <property type="match status" value="1"/>
</dbReference>
<name>A0ABX8RCM7_9CLOT</name>
<dbReference type="SMART" id="SM00388">
    <property type="entry name" value="HisKA"/>
    <property type="match status" value="1"/>
</dbReference>
<evidence type="ECO:0000256" key="1">
    <source>
        <dbReference type="ARBA" id="ARBA00000085"/>
    </source>
</evidence>
<dbReference type="InterPro" id="IPR003594">
    <property type="entry name" value="HATPase_dom"/>
</dbReference>
<evidence type="ECO:0000256" key="8">
    <source>
        <dbReference type="SAM" id="Phobius"/>
    </source>
</evidence>
<dbReference type="PANTHER" id="PTHR45528">
    <property type="entry name" value="SENSOR HISTIDINE KINASE CPXA"/>
    <property type="match status" value="1"/>
</dbReference>
<organism evidence="11 12">
    <name type="scientific">Crassaminicella indica</name>
    <dbReference type="NCBI Taxonomy" id="2855394"/>
    <lineage>
        <taxon>Bacteria</taxon>
        <taxon>Bacillati</taxon>
        <taxon>Bacillota</taxon>
        <taxon>Clostridia</taxon>
        <taxon>Eubacteriales</taxon>
        <taxon>Clostridiaceae</taxon>
        <taxon>Crassaminicella</taxon>
    </lineage>
</organism>
<feature type="transmembrane region" description="Helical" evidence="8">
    <location>
        <begin position="162"/>
        <end position="186"/>
    </location>
</feature>
<evidence type="ECO:0000256" key="3">
    <source>
        <dbReference type="ARBA" id="ARBA00012438"/>
    </source>
</evidence>